<keyword evidence="2" id="KW-1185">Reference proteome</keyword>
<dbReference type="Proteomes" id="UP001152607">
    <property type="component" value="Unassembled WGS sequence"/>
</dbReference>
<dbReference type="OrthoDB" id="3760002at2759"/>
<evidence type="ECO:0000313" key="2">
    <source>
        <dbReference type="Proteomes" id="UP001152607"/>
    </source>
</evidence>
<dbReference type="EMBL" id="CAOQHR010000009">
    <property type="protein sequence ID" value="CAI6339447.1"/>
    <property type="molecule type" value="Genomic_DNA"/>
</dbReference>
<proteinExistence type="predicted"/>
<dbReference type="AlphaFoldDB" id="A0A9W4UQU4"/>
<protein>
    <submittedName>
        <fullName evidence="1">Uncharacterized protein</fullName>
    </submittedName>
</protein>
<organism evidence="1 2">
    <name type="scientific">Periconia digitata</name>
    <dbReference type="NCBI Taxonomy" id="1303443"/>
    <lineage>
        <taxon>Eukaryota</taxon>
        <taxon>Fungi</taxon>
        <taxon>Dikarya</taxon>
        <taxon>Ascomycota</taxon>
        <taxon>Pezizomycotina</taxon>
        <taxon>Dothideomycetes</taxon>
        <taxon>Pleosporomycetidae</taxon>
        <taxon>Pleosporales</taxon>
        <taxon>Massarineae</taxon>
        <taxon>Periconiaceae</taxon>
        <taxon>Periconia</taxon>
    </lineage>
</organism>
<sequence length="49" mass="5402">MCNTFVHTYQCGHTIREKAPCAPSRAGPCGVDKTTKVKHDSKCDSCDHH</sequence>
<name>A0A9W4UQU4_9PLEO</name>
<evidence type="ECO:0000313" key="1">
    <source>
        <dbReference type="EMBL" id="CAI6339447.1"/>
    </source>
</evidence>
<reference evidence="1" key="1">
    <citation type="submission" date="2023-01" db="EMBL/GenBank/DDBJ databases">
        <authorList>
            <person name="Van Ghelder C."/>
            <person name="Rancurel C."/>
        </authorList>
    </citation>
    <scope>NUCLEOTIDE SEQUENCE</scope>
    <source>
        <strain evidence="1">CNCM I-4278</strain>
    </source>
</reference>
<gene>
    <name evidence="1" type="ORF">PDIGIT_LOCUS12606</name>
</gene>
<accession>A0A9W4UQU4</accession>
<comment type="caution">
    <text evidence="1">The sequence shown here is derived from an EMBL/GenBank/DDBJ whole genome shotgun (WGS) entry which is preliminary data.</text>
</comment>